<organism evidence="2 3">
    <name type="scientific">Ogataea polymorpha</name>
    <dbReference type="NCBI Taxonomy" id="460523"/>
    <lineage>
        <taxon>Eukaryota</taxon>
        <taxon>Fungi</taxon>
        <taxon>Dikarya</taxon>
        <taxon>Ascomycota</taxon>
        <taxon>Saccharomycotina</taxon>
        <taxon>Pichiomycetes</taxon>
        <taxon>Pichiales</taxon>
        <taxon>Pichiaceae</taxon>
        <taxon>Ogataea</taxon>
    </lineage>
</organism>
<feature type="compositionally biased region" description="Basic and acidic residues" evidence="1">
    <location>
        <begin position="12"/>
        <end position="28"/>
    </location>
</feature>
<dbReference type="EMBL" id="JAEUBD010001062">
    <property type="protein sequence ID" value="KAH3667725.1"/>
    <property type="molecule type" value="Genomic_DNA"/>
</dbReference>
<evidence type="ECO:0000313" key="2">
    <source>
        <dbReference type="EMBL" id="KAH3667725.1"/>
    </source>
</evidence>
<protein>
    <submittedName>
        <fullName evidence="2">Uncharacterized protein</fullName>
    </submittedName>
</protein>
<dbReference type="Proteomes" id="UP000788993">
    <property type="component" value="Unassembled WGS sequence"/>
</dbReference>
<gene>
    <name evidence="2" type="ORF">OGATHE_003248</name>
</gene>
<reference evidence="2" key="2">
    <citation type="submission" date="2021-01" db="EMBL/GenBank/DDBJ databases">
        <authorList>
            <person name="Schikora-Tamarit M.A."/>
        </authorList>
    </citation>
    <scope>NUCLEOTIDE SEQUENCE</scope>
    <source>
        <strain evidence="2">NCAIM Y.01608</strain>
    </source>
</reference>
<proteinExistence type="predicted"/>
<comment type="caution">
    <text evidence="2">The sequence shown here is derived from an EMBL/GenBank/DDBJ whole genome shotgun (WGS) entry which is preliminary data.</text>
</comment>
<sequence length="130" mass="14474">MEAKSFLALDPTKVDHETGQDKYQDKSDFQQSKHKLDLTVDSDGEYVGEADRNHISAWRMVDPVSGASAATSASAIWFIPTIRPTIRYERHIPTGPVLASVPPLLRNKPVPKTPTRVIIPMCLSFKALCR</sequence>
<keyword evidence="3" id="KW-1185">Reference proteome</keyword>
<accession>A0A9P8P9J5</accession>
<evidence type="ECO:0000256" key="1">
    <source>
        <dbReference type="SAM" id="MobiDB-lite"/>
    </source>
</evidence>
<name>A0A9P8P9J5_9ASCO</name>
<reference evidence="2" key="1">
    <citation type="journal article" date="2021" name="Open Biol.">
        <title>Shared evolutionary footprints suggest mitochondrial oxidative damage underlies multiple complex I losses in fungi.</title>
        <authorList>
            <person name="Schikora-Tamarit M.A."/>
            <person name="Marcet-Houben M."/>
            <person name="Nosek J."/>
            <person name="Gabaldon T."/>
        </authorList>
    </citation>
    <scope>NUCLEOTIDE SEQUENCE</scope>
    <source>
        <strain evidence="2">NCAIM Y.01608</strain>
    </source>
</reference>
<evidence type="ECO:0000313" key="3">
    <source>
        <dbReference type="Proteomes" id="UP000788993"/>
    </source>
</evidence>
<dbReference type="AlphaFoldDB" id="A0A9P8P9J5"/>
<feature type="region of interest" description="Disordered" evidence="1">
    <location>
        <begin position="1"/>
        <end position="30"/>
    </location>
</feature>